<keyword evidence="3" id="KW-0328">Glycosyltransferase</keyword>
<dbReference type="EC" id="2.4.-.-" evidence="3"/>
<dbReference type="InterPro" id="IPR028098">
    <property type="entry name" value="Glyco_trans_4-like_N"/>
</dbReference>
<comment type="caution">
    <text evidence="3">The sequence shown here is derived from an EMBL/GenBank/DDBJ whole genome shotgun (WGS) entry which is preliminary data.</text>
</comment>
<keyword evidence="3" id="KW-0808">Transferase</keyword>
<evidence type="ECO:0000313" key="3">
    <source>
        <dbReference type="EMBL" id="MFC4636297.1"/>
    </source>
</evidence>
<dbReference type="PANTHER" id="PTHR45947">
    <property type="entry name" value="SULFOQUINOVOSYL TRANSFERASE SQD2"/>
    <property type="match status" value="1"/>
</dbReference>
<feature type="domain" description="Glycosyl transferase family 1" evidence="1">
    <location>
        <begin position="193"/>
        <end position="357"/>
    </location>
</feature>
<dbReference type="Pfam" id="PF13439">
    <property type="entry name" value="Glyco_transf_4"/>
    <property type="match status" value="1"/>
</dbReference>
<dbReference type="Pfam" id="PF00534">
    <property type="entry name" value="Glycos_transf_1"/>
    <property type="match status" value="1"/>
</dbReference>
<keyword evidence="4" id="KW-1185">Reference proteome</keyword>
<dbReference type="RefSeq" id="WP_379982356.1">
    <property type="nucleotide sequence ID" value="NZ_JBHSFV010000017.1"/>
</dbReference>
<dbReference type="InterPro" id="IPR050194">
    <property type="entry name" value="Glycosyltransferase_grp1"/>
</dbReference>
<dbReference type="PANTHER" id="PTHR45947:SF3">
    <property type="entry name" value="SULFOQUINOVOSYL TRANSFERASE SQD2"/>
    <property type="match status" value="1"/>
</dbReference>
<protein>
    <submittedName>
        <fullName evidence="3">Glycosyltransferase family 4 protein</fullName>
        <ecNumber evidence="3">2.4.-.-</ecNumber>
    </submittedName>
</protein>
<dbReference type="Proteomes" id="UP001596043">
    <property type="component" value="Unassembled WGS sequence"/>
</dbReference>
<evidence type="ECO:0000259" key="1">
    <source>
        <dbReference type="Pfam" id="PF00534"/>
    </source>
</evidence>
<dbReference type="GO" id="GO:0016757">
    <property type="term" value="F:glycosyltransferase activity"/>
    <property type="evidence" value="ECO:0007669"/>
    <property type="project" value="UniProtKB-KW"/>
</dbReference>
<organism evidence="3 4">
    <name type="scientific">Dokdonia ponticola</name>
    <dbReference type="NCBI Taxonomy" id="2041041"/>
    <lineage>
        <taxon>Bacteria</taxon>
        <taxon>Pseudomonadati</taxon>
        <taxon>Bacteroidota</taxon>
        <taxon>Flavobacteriia</taxon>
        <taxon>Flavobacteriales</taxon>
        <taxon>Flavobacteriaceae</taxon>
        <taxon>Dokdonia</taxon>
    </lineage>
</organism>
<dbReference type="SUPFAM" id="SSF53756">
    <property type="entry name" value="UDP-Glycosyltransferase/glycogen phosphorylase"/>
    <property type="match status" value="1"/>
</dbReference>
<name>A0ABV9I2F8_9FLAO</name>
<proteinExistence type="predicted"/>
<accession>A0ABV9I2F8</accession>
<dbReference type="Gene3D" id="3.40.50.2000">
    <property type="entry name" value="Glycogen Phosphorylase B"/>
    <property type="match status" value="2"/>
</dbReference>
<evidence type="ECO:0000313" key="4">
    <source>
        <dbReference type="Proteomes" id="UP001596043"/>
    </source>
</evidence>
<sequence length="381" mass="43121">MHLGFITPEYPHPRVKTAAGMGTSIKNLVVTLTRKNITVSLFIYGQDEDAIIEADGAKIHLIKNKTYPFGGWYLHRKYINRYVNTYIDSDEIQAIEAPDWTGITAFMNFKIPLVIRFHGSDTYFCNLEGRAQKAKNKFLEKQALKIADHYIAPTTYAGTETAKLFGIHSKRVKTIHYGLDLSKFINTTPEKFESYRLVNVGTVIRKKGVFQLAEAFNKLVALQPKATLYFIGSDSGDIKTGSASTWEIVEATLTPEAKKRTTYLGKVNYEDVQKHLKEAHVCVFPSLAETLGMVTIESMALQKVVVNTNYGWAQELIDHEENGFLIDPNAIDAYVQTIEELFNDIPRCILLGSEARKKIENTFDSEEIVKKNIKFYKEVIA</sequence>
<gene>
    <name evidence="3" type="ORF">ACFO3O_20490</name>
</gene>
<dbReference type="EMBL" id="JBHSFV010000017">
    <property type="protein sequence ID" value="MFC4636297.1"/>
    <property type="molecule type" value="Genomic_DNA"/>
</dbReference>
<dbReference type="CDD" id="cd03801">
    <property type="entry name" value="GT4_PimA-like"/>
    <property type="match status" value="1"/>
</dbReference>
<evidence type="ECO:0000259" key="2">
    <source>
        <dbReference type="Pfam" id="PF13439"/>
    </source>
</evidence>
<feature type="domain" description="Glycosyltransferase subfamily 4-like N-terminal" evidence="2">
    <location>
        <begin position="20"/>
        <end position="182"/>
    </location>
</feature>
<reference evidence="4" key="1">
    <citation type="journal article" date="2019" name="Int. J. Syst. Evol. Microbiol.">
        <title>The Global Catalogue of Microorganisms (GCM) 10K type strain sequencing project: providing services to taxonomists for standard genome sequencing and annotation.</title>
        <authorList>
            <consortium name="The Broad Institute Genomics Platform"/>
            <consortium name="The Broad Institute Genome Sequencing Center for Infectious Disease"/>
            <person name="Wu L."/>
            <person name="Ma J."/>
        </authorList>
    </citation>
    <scope>NUCLEOTIDE SEQUENCE [LARGE SCALE GENOMIC DNA]</scope>
    <source>
        <strain evidence="4">YJ-61-S</strain>
    </source>
</reference>
<dbReference type="InterPro" id="IPR001296">
    <property type="entry name" value="Glyco_trans_1"/>
</dbReference>